<sequence length="170" mass="18089">MSAPFATRMRMIVSCPLLAAKCREDMPLSCCALTSAPASTRMDTISARLSRQAHIRGVRPLSPLVLTFAPCAISTLTASSLSAATAYSNAVVAFSAWQLTSAPFATRNGMMLVFPSCAATISGFHPCPSLTWMSAPCLTNSLAMPSVKCAIAWSRGEYPKWSFTLAEAPF</sequence>
<keyword evidence="2" id="KW-1185">Reference proteome</keyword>
<accession>A0ABR4JSI1</accession>
<comment type="caution">
    <text evidence="1">The sequence shown here is derived from an EMBL/GenBank/DDBJ whole genome shotgun (WGS) entry which is preliminary data.</text>
</comment>
<dbReference type="EMBL" id="JBFXLR010000048">
    <property type="protein sequence ID" value="KAL2843008.1"/>
    <property type="molecule type" value="Genomic_DNA"/>
</dbReference>
<organism evidence="1 2">
    <name type="scientific">Aspergillus pseudodeflectus</name>
    <dbReference type="NCBI Taxonomy" id="176178"/>
    <lineage>
        <taxon>Eukaryota</taxon>
        <taxon>Fungi</taxon>
        <taxon>Dikarya</taxon>
        <taxon>Ascomycota</taxon>
        <taxon>Pezizomycotina</taxon>
        <taxon>Eurotiomycetes</taxon>
        <taxon>Eurotiomycetidae</taxon>
        <taxon>Eurotiales</taxon>
        <taxon>Aspergillaceae</taxon>
        <taxon>Aspergillus</taxon>
        <taxon>Aspergillus subgen. Nidulantes</taxon>
    </lineage>
</organism>
<protein>
    <submittedName>
        <fullName evidence="1">Uncharacterized protein</fullName>
    </submittedName>
</protein>
<evidence type="ECO:0000313" key="2">
    <source>
        <dbReference type="Proteomes" id="UP001610444"/>
    </source>
</evidence>
<dbReference type="GeneID" id="98156436"/>
<proteinExistence type="predicted"/>
<dbReference type="Proteomes" id="UP001610444">
    <property type="component" value="Unassembled WGS sequence"/>
</dbReference>
<reference evidence="1 2" key="1">
    <citation type="submission" date="2024-07" db="EMBL/GenBank/DDBJ databases">
        <title>Section-level genome sequencing and comparative genomics of Aspergillus sections Usti and Cavernicolus.</title>
        <authorList>
            <consortium name="Lawrence Berkeley National Laboratory"/>
            <person name="Nybo J.L."/>
            <person name="Vesth T.C."/>
            <person name="Theobald S."/>
            <person name="Frisvad J.C."/>
            <person name="Larsen T.O."/>
            <person name="Kjaerboelling I."/>
            <person name="Rothschild-Mancinelli K."/>
            <person name="Lyhne E.K."/>
            <person name="Kogle M.E."/>
            <person name="Barry K."/>
            <person name="Clum A."/>
            <person name="Na H."/>
            <person name="Ledsgaard L."/>
            <person name="Lin J."/>
            <person name="Lipzen A."/>
            <person name="Kuo A."/>
            <person name="Riley R."/>
            <person name="Mondo S."/>
            <person name="LaButti K."/>
            <person name="Haridas S."/>
            <person name="Pangalinan J."/>
            <person name="Salamov A.A."/>
            <person name="Simmons B.A."/>
            <person name="Magnuson J.K."/>
            <person name="Chen J."/>
            <person name="Drula E."/>
            <person name="Henrissat B."/>
            <person name="Wiebenga A."/>
            <person name="Lubbers R.J."/>
            <person name="Gomes A.C."/>
            <person name="Macurrencykelacurrency M.R."/>
            <person name="Stajich J."/>
            <person name="Grigoriev I.V."/>
            <person name="Mortensen U.H."/>
            <person name="De vries R.P."/>
            <person name="Baker S.E."/>
            <person name="Andersen M.R."/>
        </authorList>
    </citation>
    <scope>NUCLEOTIDE SEQUENCE [LARGE SCALE GENOMIC DNA]</scope>
    <source>
        <strain evidence="1 2">CBS 756.74</strain>
    </source>
</reference>
<gene>
    <name evidence="1" type="ORF">BJX68DRAFT_244226</name>
</gene>
<dbReference type="RefSeq" id="XP_070895375.1">
    <property type="nucleotide sequence ID" value="XM_071041272.1"/>
</dbReference>
<name>A0ABR4JSI1_9EURO</name>
<evidence type="ECO:0000313" key="1">
    <source>
        <dbReference type="EMBL" id="KAL2843008.1"/>
    </source>
</evidence>